<gene>
    <name evidence="4" type="ORF">C7V51_01985</name>
</gene>
<accession>A0AAD1ACA4</accession>
<dbReference type="PANTHER" id="PTHR43479">
    <property type="entry name" value="ACREF/ENVCD OPERON REPRESSOR-RELATED"/>
    <property type="match status" value="1"/>
</dbReference>
<dbReference type="PROSITE" id="PS50977">
    <property type="entry name" value="HTH_TETR_2"/>
    <property type="match status" value="1"/>
</dbReference>
<evidence type="ECO:0000313" key="5">
    <source>
        <dbReference type="Proteomes" id="UP000283946"/>
    </source>
</evidence>
<dbReference type="InterPro" id="IPR009057">
    <property type="entry name" value="Homeodomain-like_sf"/>
</dbReference>
<protein>
    <submittedName>
        <fullName evidence="4">TetR/AcrR family transcriptional regulator</fullName>
    </submittedName>
</protein>
<dbReference type="PANTHER" id="PTHR43479:SF11">
    <property type="entry name" value="ACREF_ENVCD OPERON REPRESSOR-RELATED"/>
    <property type="match status" value="1"/>
</dbReference>
<sequence>MPTPETKTGGPRRITGRYAAAQVDAPGTAQEAVAVDARQKRSQVALHRAIIELATSRDIASLTVSEITHLAGVNRSTFYAHATSTAELLCAALRGQLDAIRDGFLQRLHQGAATDISIREATAQVLGHLENHRELYLRAFDAPAGDSGLRAMLALHFRAAVIATLEAGVLEVPEGKAPRGFLIEGTASFLAAGSTGLMEAWLRLPAPRSTESYLAAYRRLLPPWWPFATAA</sequence>
<dbReference type="Gene3D" id="1.10.357.10">
    <property type="entry name" value="Tetracycline Repressor, domain 2"/>
    <property type="match status" value="1"/>
</dbReference>
<evidence type="ECO:0000313" key="4">
    <source>
        <dbReference type="EMBL" id="AZZ54787.1"/>
    </source>
</evidence>
<proteinExistence type="predicted"/>
<feature type="DNA-binding region" description="H-T-H motif" evidence="2">
    <location>
        <begin position="63"/>
        <end position="82"/>
    </location>
</feature>
<dbReference type="EMBL" id="CP028130">
    <property type="protein sequence ID" value="AZZ54787.1"/>
    <property type="molecule type" value="Genomic_DNA"/>
</dbReference>
<dbReference type="InterPro" id="IPR001647">
    <property type="entry name" value="HTH_TetR"/>
</dbReference>
<name>A0AAD1ACA4_9MICO</name>
<dbReference type="Proteomes" id="UP000283946">
    <property type="component" value="Chromosome"/>
</dbReference>
<dbReference type="GO" id="GO:0003677">
    <property type="term" value="F:DNA binding"/>
    <property type="evidence" value="ECO:0007669"/>
    <property type="project" value="UniProtKB-UniRule"/>
</dbReference>
<dbReference type="AlphaFoldDB" id="A0AAD1ACA4"/>
<evidence type="ECO:0000256" key="1">
    <source>
        <dbReference type="ARBA" id="ARBA00023125"/>
    </source>
</evidence>
<feature type="domain" description="HTH tetR-type" evidence="3">
    <location>
        <begin position="40"/>
        <end position="100"/>
    </location>
</feature>
<dbReference type="Pfam" id="PF00440">
    <property type="entry name" value="TetR_N"/>
    <property type="match status" value="1"/>
</dbReference>
<evidence type="ECO:0000259" key="3">
    <source>
        <dbReference type="PROSITE" id="PS50977"/>
    </source>
</evidence>
<keyword evidence="1 2" id="KW-0238">DNA-binding</keyword>
<reference evidence="4 5" key="1">
    <citation type="submission" date="2018-03" db="EMBL/GenBank/DDBJ databases">
        <title>Bacteriophage NCPPB3778 and a type I-E CRISPR drive the evolution of the US Biological Select Agent, Rathayibacter toxicus.</title>
        <authorList>
            <person name="Davis E.W.II."/>
            <person name="Tabima J.F."/>
            <person name="Weisberg A.J."/>
            <person name="Dantas Lopes L."/>
            <person name="Wiseman M.S."/>
            <person name="Wiseman M.S."/>
            <person name="Pupko T."/>
            <person name="Belcher M.S."/>
            <person name="Sechler A.J."/>
            <person name="Tancos M.A."/>
            <person name="Schroeder B.K."/>
            <person name="Murray T.D."/>
            <person name="Luster D.G."/>
            <person name="Schneider W.L."/>
            <person name="Rogers E."/>
            <person name="Andreote F.D."/>
            <person name="Grunwald N.J."/>
            <person name="Putnam M.L."/>
            <person name="Chang J.H."/>
        </authorList>
    </citation>
    <scope>NUCLEOTIDE SEQUENCE [LARGE SCALE GENOMIC DNA]</scope>
    <source>
        <strain evidence="4 5">NCCPB 2253</strain>
    </source>
</reference>
<evidence type="ECO:0000256" key="2">
    <source>
        <dbReference type="PROSITE-ProRule" id="PRU00335"/>
    </source>
</evidence>
<dbReference type="KEGG" id="ria:C7V51_01985"/>
<organism evidence="4 5">
    <name type="scientific">Rathayibacter iranicus</name>
    <dbReference type="NCBI Taxonomy" id="59737"/>
    <lineage>
        <taxon>Bacteria</taxon>
        <taxon>Bacillati</taxon>
        <taxon>Actinomycetota</taxon>
        <taxon>Actinomycetes</taxon>
        <taxon>Micrococcales</taxon>
        <taxon>Microbacteriaceae</taxon>
        <taxon>Rathayibacter</taxon>
    </lineage>
</organism>
<dbReference type="SUPFAM" id="SSF46689">
    <property type="entry name" value="Homeodomain-like"/>
    <property type="match status" value="1"/>
</dbReference>
<dbReference type="InterPro" id="IPR050624">
    <property type="entry name" value="HTH-type_Tx_Regulator"/>
</dbReference>